<keyword evidence="2" id="KW-1185">Reference proteome</keyword>
<evidence type="ECO:0000313" key="2">
    <source>
        <dbReference type="Proteomes" id="UP001164539"/>
    </source>
</evidence>
<sequence length="117" mass="13049">MPRSNLPCPKSSTIIYRSFFHTPTVITSRSELPSTNISVPGSAANPDGFRALWQCIHDVNLGKMIAVYFNCIADAEAEAGSNENKQKKVTQSSHFLQIMLSMDFRSLGRYLLDDGFF</sequence>
<dbReference type="EMBL" id="CM051396">
    <property type="protein sequence ID" value="KAJ4722892.1"/>
    <property type="molecule type" value="Genomic_DNA"/>
</dbReference>
<proteinExistence type="predicted"/>
<dbReference type="Proteomes" id="UP001164539">
    <property type="component" value="Chromosome 3"/>
</dbReference>
<evidence type="ECO:0000313" key="1">
    <source>
        <dbReference type="EMBL" id="KAJ4722892.1"/>
    </source>
</evidence>
<protein>
    <submittedName>
        <fullName evidence="1">Uncharacterized protein</fullName>
    </submittedName>
</protein>
<comment type="caution">
    <text evidence="1">The sequence shown here is derived from an EMBL/GenBank/DDBJ whole genome shotgun (WGS) entry which is preliminary data.</text>
</comment>
<organism evidence="1 2">
    <name type="scientific">Melia azedarach</name>
    <name type="common">Chinaberry tree</name>
    <dbReference type="NCBI Taxonomy" id="155640"/>
    <lineage>
        <taxon>Eukaryota</taxon>
        <taxon>Viridiplantae</taxon>
        <taxon>Streptophyta</taxon>
        <taxon>Embryophyta</taxon>
        <taxon>Tracheophyta</taxon>
        <taxon>Spermatophyta</taxon>
        <taxon>Magnoliopsida</taxon>
        <taxon>eudicotyledons</taxon>
        <taxon>Gunneridae</taxon>
        <taxon>Pentapetalae</taxon>
        <taxon>rosids</taxon>
        <taxon>malvids</taxon>
        <taxon>Sapindales</taxon>
        <taxon>Meliaceae</taxon>
        <taxon>Melia</taxon>
    </lineage>
</organism>
<accession>A0ACC1YHK9</accession>
<gene>
    <name evidence="1" type="ORF">OWV82_006325</name>
</gene>
<name>A0ACC1YHK9_MELAZ</name>
<reference evidence="1 2" key="1">
    <citation type="journal article" date="2023" name="Science">
        <title>Complex scaffold remodeling in plant triterpene biosynthesis.</title>
        <authorList>
            <person name="De La Pena R."/>
            <person name="Hodgson H."/>
            <person name="Liu J.C."/>
            <person name="Stephenson M.J."/>
            <person name="Martin A.C."/>
            <person name="Owen C."/>
            <person name="Harkess A."/>
            <person name="Leebens-Mack J."/>
            <person name="Jimenez L.E."/>
            <person name="Osbourn A."/>
            <person name="Sattely E.S."/>
        </authorList>
    </citation>
    <scope>NUCLEOTIDE SEQUENCE [LARGE SCALE GENOMIC DNA]</scope>
    <source>
        <strain evidence="2">cv. JPN11</strain>
        <tissue evidence="1">Leaf</tissue>
    </source>
</reference>